<reference evidence="1" key="1">
    <citation type="submission" date="2019-11" db="EMBL/GenBank/DDBJ databases">
        <title>Nori genome reveals adaptations in red seaweeds to the harsh intertidal environment.</title>
        <authorList>
            <person name="Wang D."/>
            <person name="Mao Y."/>
        </authorList>
    </citation>
    <scope>NUCLEOTIDE SEQUENCE</scope>
    <source>
        <tissue evidence="1">Gametophyte</tissue>
    </source>
</reference>
<dbReference type="EMBL" id="CM020618">
    <property type="protein sequence ID" value="KAK1862477.1"/>
    <property type="molecule type" value="Genomic_DNA"/>
</dbReference>
<name>A0ACC3BX65_PYRYE</name>
<protein>
    <submittedName>
        <fullName evidence="1">Uncharacterized protein</fullName>
    </submittedName>
</protein>
<organism evidence="1 2">
    <name type="scientific">Pyropia yezoensis</name>
    <name type="common">Susabi-nori</name>
    <name type="synonym">Porphyra yezoensis</name>
    <dbReference type="NCBI Taxonomy" id="2788"/>
    <lineage>
        <taxon>Eukaryota</taxon>
        <taxon>Rhodophyta</taxon>
        <taxon>Bangiophyceae</taxon>
        <taxon>Bangiales</taxon>
        <taxon>Bangiaceae</taxon>
        <taxon>Pyropia</taxon>
    </lineage>
</organism>
<comment type="caution">
    <text evidence="1">The sequence shown here is derived from an EMBL/GenBank/DDBJ whole genome shotgun (WGS) entry which is preliminary data.</text>
</comment>
<keyword evidence="2" id="KW-1185">Reference proteome</keyword>
<gene>
    <name evidence="1" type="ORF">I4F81_005045</name>
</gene>
<accession>A0ACC3BX65</accession>
<evidence type="ECO:0000313" key="1">
    <source>
        <dbReference type="EMBL" id="KAK1862477.1"/>
    </source>
</evidence>
<evidence type="ECO:0000313" key="2">
    <source>
        <dbReference type="Proteomes" id="UP000798662"/>
    </source>
</evidence>
<sequence length="359" mass="38618">MLTEHGADPALGPRGRPLHFKDVTHAAAATLRDAPGVASTKSDNDKQQDENDKNRTSAKVVKKKLLPVYRANFCNAVDASSVYRTSMWHNGVLLTTTMSTLSLTSAEASLFLRKKVMFPSTNDKSGFAEQSVSRFLKRSTSYFFTSIRTKAVKQYILSLNHLSKGAVGHTHTPPRSKRARLVFRPADAVKLLTGNFFITDPNSWRALLDALGAVVEMLGGGDKFFEPPAIPGSDDTVVCLLAQLTLVALKVREHLKAVAGVASSRKGMNPGHRGLWVQMLQEYHGKLPLSADVQNGLRLVDGASESRADVDEENEANPGNGLADFSSGDEGDSGGDGDTTDGDNDRGEDGEPLTVPAAE</sequence>
<dbReference type="Proteomes" id="UP000798662">
    <property type="component" value="Chromosome 1"/>
</dbReference>
<proteinExistence type="predicted"/>